<evidence type="ECO:0000256" key="3">
    <source>
        <dbReference type="ARBA" id="ARBA00022490"/>
    </source>
</evidence>
<evidence type="ECO:0000256" key="5">
    <source>
        <dbReference type="ARBA" id="ARBA00023212"/>
    </source>
</evidence>
<feature type="domain" description="TPX2 C-terminal" evidence="8">
    <location>
        <begin position="170"/>
        <end position="244"/>
    </location>
</feature>
<evidence type="ECO:0000256" key="4">
    <source>
        <dbReference type="ARBA" id="ARBA00022701"/>
    </source>
</evidence>
<evidence type="ECO:0000313" key="10">
    <source>
        <dbReference type="Proteomes" id="UP001327560"/>
    </source>
</evidence>
<dbReference type="EMBL" id="CP136896">
    <property type="protein sequence ID" value="WOL15255.1"/>
    <property type="molecule type" value="Genomic_DNA"/>
</dbReference>
<feature type="compositionally biased region" description="Polar residues" evidence="7">
    <location>
        <begin position="278"/>
        <end position="293"/>
    </location>
</feature>
<feature type="coiled-coil region" evidence="6">
    <location>
        <begin position="177"/>
        <end position="219"/>
    </location>
</feature>
<protein>
    <recommendedName>
        <fullName evidence="8">TPX2 C-terminal domain-containing protein</fullName>
    </recommendedName>
</protein>
<dbReference type="InterPro" id="IPR027329">
    <property type="entry name" value="TPX2_C"/>
</dbReference>
<reference evidence="9 10" key="1">
    <citation type="submission" date="2023-10" db="EMBL/GenBank/DDBJ databases">
        <title>Chromosome-scale genome assembly provides insights into flower coloration mechanisms of Canna indica.</title>
        <authorList>
            <person name="Li C."/>
        </authorList>
    </citation>
    <scope>NUCLEOTIDE SEQUENCE [LARGE SCALE GENOMIC DNA]</scope>
    <source>
        <tissue evidence="9">Flower</tissue>
    </source>
</reference>
<comment type="similarity">
    <text evidence="2">Belongs to the TPX2 family.</text>
</comment>
<feature type="compositionally biased region" description="Polar residues" evidence="7">
    <location>
        <begin position="309"/>
        <end position="321"/>
    </location>
</feature>
<evidence type="ECO:0000313" key="9">
    <source>
        <dbReference type="EMBL" id="WOL15255.1"/>
    </source>
</evidence>
<keyword evidence="6" id="KW-0175">Coiled coil</keyword>
<dbReference type="GO" id="GO:0005874">
    <property type="term" value="C:microtubule"/>
    <property type="evidence" value="ECO:0007669"/>
    <property type="project" value="UniProtKB-KW"/>
</dbReference>
<dbReference type="GO" id="GO:0008017">
    <property type="term" value="F:microtubule binding"/>
    <property type="evidence" value="ECO:0007669"/>
    <property type="project" value="InterPro"/>
</dbReference>
<accession>A0AAQ3QP53</accession>
<dbReference type="InterPro" id="IPR044806">
    <property type="entry name" value="WVD2/WDL1-4"/>
</dbReference>
<name>A0AAQ3QP53_9LILI</name>
<gene>
    <name evidence="9" type="ORF">Cni_G24036</name>
</gene>
<feature type="compositionally biased region" description="Polar residues" evidence="7">
    <location>
        <begin position="146"/>
        <end position="155"/>
    </location>
</feature>
<organism evidence="9 10">
    <name type="scientific">Canna indica</name>
    <name type="common">Indian-shot</name>
    <dbReference type="NCBI Taxonomy" id="4628"/>
    <lineage>
        <taxon>Eukaryota</taxon>
        <taxon>Viridiplantae</taxon>
        <taxon>Streptophyta</taxon>
        <taxon>Embryophyta</taxon>
        <taxon>Tracheophyta</taxon>
        <taxon>Spermatophyta</taxon>
        <taxon>Magnoliopsida</taxon>
        <taxon>Liliopsida</taxon>
        <taxon>Zingiberales</taxon>
        <taxon>Cannaceae</taxon>
        <taxon>Canna</taxon>
    </lineage>
</organism>
<keyword evidence="10" id="KW-1185">Reference proteome</keyword>
<sequence length="321" mass="35249">MGRAFIKVANDQGKSNCPNNILCDGNSHGAQEMPHLRNVSLYKDTAENKHSTMKAINQRKTTTLRPAAVGSAHLNHTVPQPFTLATEKRASGGNRAIIAEATVDGDKPAKVDDPQIIPRKAQNNSPPKSRKPLQSDNAMHADNEDSCSGASTTPSVRALKGRITVPTAPSFKCSARAEKRKEFYSKLEQKHQALEAEKIQSEARIREEQEAALKELRKSITFKANPMPSFYHEGPPPKVELKKAPPTRAKSPKLTRRKSYYDASPAEGACGRFHRHSSSPNMEATEKQQNSPKNVKGKECSKSKLLSPKATNHTTVVSVQM</sequence>
<evidence type="ECO:0000256" key="6">
    <source>
        <dbReference type="SAM" id="Coils"/>
    </source>
</evidence>
<feature type="compositionally biased region" description="Polar residues" evidence="7">
    <location>
        <begin position="121"/>
        <end position="137"/>
    </location>
</feature>
<keyword evidence="5" id="KW-0206">Cytoskeleton</keyword>
<dbReference type="PANTHER" id="PTHR46372:SF2">
    <property type="entry name" value="PROTEIN WVD2-LIKE 3"/>
    <property type="match status" value="1"/>
</dbReference>
<comment type="subcellular location">
    <subcellularLocation>
        <location evidence="1">Cytoplasm</location>
        <location evidence="1">Cytoskeleton</location>
    </subcellularLocation>
</comment>
<feature type="compositionally biased region" description="Basic and acidic residues" evidence="7">
    <location>
        <begin position="104"/>
        <end position="113"/>
    </location>
</feature>
<feature type="region of interest" description="Disordered" evidence="7">
    <location>
        <begin position="99"/>
        <end position="159"/>
    </location>
</feature>
<feature type="region of interest" description="Disordered" evidence="7">
    <location>
        <begin position="227"/>
        <end position="321"/>
    </location>
</feature>
<dbReference type="PANTHER" id="PTHR46372">
    <property type="entry name" value="PROTEIN WVD2-LIKE 3"/>
    <property type="match status" value="1"/>
</dbReference>
<evidence type="ECO:0000259" key="8">
    <source>
        <dbReference type="Pfam" id="PF06886"/>
    </source>
</evidence>
<dbReference type="AlphaFoldDB" id="A0AAQ3QP53"/>
<keyword evidence="3" id="KW-0963">Cytoplasm</keyword>
<evidence type="ECO:0000256" key="1">
    <source>
        <dbReference type="ARBA" id="ARBA00004245"/>
    </source>
</evidence>
<dbReference type="Proteomes" id="UP001327560">
    <property type="component" value="Chromosome 7"/>
</dbReference>
<dbReference type="GO" id="GO:0000226">
    <property type="term" value="P:microtubule cytoskeleton organization"/>
    <property type="evidence" value="ECO:0007669"/>
    <property type="project" value="InterPro"/>
</dbReference>
<evidence type="ECO:0000256" key="7">
    <source>
        <dbReference type="SAM" id="MobiDB-lite"/>
    </source>
</evidence>
<evidence type="ECO:0000256" key="2">
    <source>
        <dbReference type="ARBA" id="ARBA00005885"/>
    </source>
</evidence>
<proteinExistence type="inferred from homology"/>
<dbReference type="Pfam" id="PF06886">
    <property type="entry name" value="TPX2"/>
    <property type="match status" value="1"/>
</dbReference>
<keyword evidence="4" id="KW-0493">Microtubule</keyword>